<dbReference type="PANTHER" id="PTHR35007:SF3">
    <property type="entry name" value="POSSIBLE CONSERVED ALANINE RICH MEMBRANE PROTEIN"/>
    <property type="match status" value="1"/>
</dbReference>
<accession>A0A7Z9C8W0</accession>
<sequence>MIFVFAAGLLALFTAGAYTSPRFFARRRPAPPPALPPSDPATLADLARAALVSGASVPDALRAVAAATAEEQEPCGLELTARLLVLGASWEEAWTHVPERCRILRDTLAPSWHDGAAPVPLLRRASASHRARRIREAREAAAELGTRLVLPLTTCFLPAFVLLGVVPIIASLGLAFFG</sequence>
<keyword evidence="1" id="KW-0812">Transmembrane</keyword>
<feature type="transmembrane region" description="Helical" evidence="1">
    <location>
        <begin position="156"/>
        <end position="177"/>
    </location>
</feature>
<name>A0A7Z9C8W0_9ACTO</name>
<dbReference type="EMBL" id="UYIO01000001">
    <property type="protein sequence ID" value="VDG75625.1"/>
    <property type="molecule type" value="Genomic_DNA"/>
</dbReference>
<gene>
    <name evidence="2" type="ORF">NCTC10327_00316</name>
</gene>
<dbReference type="Proteomes" id="UP000269974">
    <property type="component" value="Unassembled WGS sequence"/>
</dbReference>
<reference evidence="2 3" key="1">
    <citation type="submission" date="2018-11" db="EMBL/GenBank/DDBJ databases">
        <authorList>
            <consortium name="Pathogen Informatics"/>
        </authorList>
    </citation>
    <scope>NUCLEOTIDE SEQUENCE [LARGE SCALE GENOMIC DNA]</scope>
    <source>
        <strain evidence="2 3">NCTC10327</strain>
    </source>
</reference>
<keyword evidence="1" id="KW-1133">Transmembrane helix</keyword>
<evidence type="ECO:0000313" key="3">
    <source>
        <dbReference type="Proteomes" id="UP000269974"/>
    </source>
</evidence>
<keyword evidence="1" id="KW-0472">Membrane</keyword>
<evidence type="ECO:0008006" key="4">
    <source>
        <dbReference type="Google" id="ProtNLM"/>
    </source>
</evidence>
<protein>
    <recommendedName>
        <fullName evidence="4">Type II secretion system protein GspF domain-containing protein</fullName>
    </recommendedName>
</protein>
<dbReference type="RefSeq" id="WP_185933651.1">
    <property type="nucleotide sequence ID" value="NZ_UYIO01000001.1"/>
</dbReference>
<proteinExistence type="predicted"/>
<evidence type="ECO:0000313" key="2">
    <source>
        <dbReference type="EMBL" id="VDG75625.1"/>
    </source>
</evidence>
<dbReference type="PANTHER" id="PTHR35007">
    <property type="entry name" value="INTEGRAL MEMBRANE PROTEIN-RELATED"/>
    <property type="match status" value="1"/>
</dbReference>
<evidence type="ECO:0000256" key="1">
    <source>
        <dbReference type="SAM" id="Phobius"/>
    </source>
</evidence>
<organism evidence="2 3">
    <name type="scientific">Actinobaculum suis</name>
    <dbReference type="NCBI Taxonomy" id="1657"/>
    <lineage>
        <taxon>Bacteria</taxon>
        <taxon>Bacillati</taxon>
        <taxon>Actinomycetota</taxon>
        <taxon>Actinomycetes</taxon>
        <taxon>Actinomycetales</taxon>
        <taxon>Actinomycetaceae</taxon>
        <taxon>Actinobaculum</taxon>
    </lineage>
</organism>
<comment type="caution">
    <text evidence="2">The sequence shown here is derived from an EMBL/GenBank/DDBJ whole genome shotgun (WGS) entry which is preliminary data.</text>
</comment>
<dbReference type="AlphaFoldDB" id="A0A7Z9C8W0"/>